<geneLocation type="plasmid" evidence="3 4">
    <name>pWc</name>
</geneLocation>
<dbReference type="SMART" id="SM00490">
    <property type="entry name" value="HELICc"/>
    <property type="match status" value="1"/>
</dbReference>
<dbReference type="InterPro" id="IPR001650">
    <property type="entry name" value="Helicase_C-like"/>
</dbReference>
<accession>D6YX19</accession>
<keyword evidence="3" id="KW-0378">Hydrolase</keyword>
<dbReference type="InterPro" id="IPR006935">
    <property type="entry name" value="Helicase/UvrB_N"/>
</dbReference>
<keyword evidence="3" id="KW-0067">ATP-binding</keyword>
<dbReference type="HOGENOM" id="CLU_014765_2_1_0"/>
<dbReference type="GO" id="GO:0036121">
    <property type="term" value="F:double-stranded DNA helicase activity"/>
    <property type="evidence" value="ECO:0007669"/>
    <property type="project" value="TreeGrafter"/>
</dbReference>
<organism evidence="3 4">
    <name type="scientific">Waddlia chondrophila (strain ATCC VR-1470 / WSU 86-1044)</name>
    <dbReference type="NCBI Taxonomy" id="716544"/>
    <lineage>
        <taxon>Bacteria</taxon>
        <taxon>Pseudomonadati</taxon>
        <taxon>Chlamydiota</taxon>
        <taxon>Chlamydiia</taxon>
        <taxon>Parachlamydiales</taxon>
        <taxon>Waddliaceae</taxon>
        <taxon>Waddlia</taxon>
    </lineage>
</organism>
<keyword evidence="3" id="KW-0347">Helicase</keyword>
<dbReference type="GO" id="GO:0000403">
    <property type="term" value="F:Y-form DNA binding"/>
    <property type="evidence" value="ECO:0007669"/>
    <property type="project" value="TreeGrafter"/>
</dbReference>
<dbReference type="EMBL" id="CP001929">
    <property type="protein sequence ID" value="ADI39325.1"/>
    <property type="molecule type" value="Genomic_DNA"/>
</dbReference>
<keyword evidence="3" id="KW-0614">Plasmid</keyword>
<keyword evidence="4" id="KW-1185">Reference proteome</keyword>
<dbReference type="InterPro" id="IPR050742">
    <property type="entry name" value="Helicase_Restrict-Modif_Enz"/>
</dbReference>
<evidence type="ECO:0000259" key="2">
    <source>
        <dbReference type="PROSITE" id="PS51194"/>
    </source>
</evidence>
<dbReference type="RefSeq" id="WP_013183016.1">
    <property type="nucleotide sequence ID" value="NC_014226.1"/>
</dbReference>
<feature type="domain" description="Helicase ATP-binding" evidence="1">
    <location>
        <begin position="17"/>
        <end position="171"/>
    </location>
</feature>
<dbReference type="OrthoDB" id="141806at2"/>
<evidence type="ECO:0000313" key="3">
    <source>
        <dbReference type="EMBL" id="ADI39325.1"/>
    </source>
</evidence>
<dbReference type="KEGG" id="wch:wcw_p0014"/>
<evidence type="ECO:0000313" key="4">
    <source>
        <dbReference type="Proteomes" id="UP000001505"/>
    </source>
</evidence>
<protein>
    <submittedName>
        <fullName evidence="3">Putative helicase</fullName>
    </submittedName>
</protein>
<name>D6YX19_WADCW</name>
<dbReference type="PROSITE" id="PS51192">
    <property type="entry name" value="HELICASE_ATP_BIND_1"/>
    <property type="match status" value="1"/>
</dbReference>
<dbReference type="PANTHER" id="PTHR47396">
    <property type="entry name" value="TYPE I RESTRICTION ENZYME ECOKI R PROTEIN"/>
    <property type="match status" value="1"/>
</dbReference>
<sequence length="525" mass="58502">MLTLRKYQRECLDAIASNYKNGNCRQLVSLPTASGKTVVFASLIKEFEGKSLVLAHTNELLEQAREKIQMIAPNLSVGLVNADSKEFDFPVIVSSIQSARQPNNLVELQAQNFKLLVYDECHHAASKTSRNILNALGFGCKTDRLLCGFTATAFRQDGKGLKEVFDTVAYQRTIKEMIEEGYLCPPKGIKVSTDIDLSKVKMGDGDFQAESLAKVMDIPEIRQIVFDAYQKEGEGRQTICFGVNIQHAYNLSCLFNCCGISSDTIHGRMSKSERESVLKRYRSGQIQVLCNCQVLTEGFDAPETSCVIVARPTQSKGLYQQMAGRGLRLYPNKRDCIIIDLCAKHHGLCNTVTLLEDSEKINEVEKLEKSDQPGLVESFPANLNQKLKAALIRFDPLGQEFTWTCNESNIYVLKGDNIRLGIVPINKDRYRVVLASEKGSQTISDDLNFEYSFAVAEDFARSNRDVFIVSDREAKWRNFPASAKQIALIRSKGYRAGLDKLTRGQASDIISSGTLRGGSGCYVEK</sequence>
<reference evidence="3 4" key="1">
    <citation type="journal article" date="2010" name="PLoS ONE">
        <title>The Waddlia genome: a window into chlamydial biology.</title>
        <authorList>
            <person name="Bertelli C."/>
            <person name="Collyn F."/>
            <person name="Croxatto A."/>
            <person name="Ruckert C."/>
            <person name="Polkinghorne A."/>
            <person name="Kebbi-Beghdadi C."/>
            <person name="Goesmann A."/>
            <person name="Vaughan L."/>
            <person name="Greub G."/>
        </authorList>
    </citation>
    <scope>NUCLEOTIDE SEQUENCE [LARGE SCALE GENOMIC DNA]</scope>
    <source>
        <strain evidence="4">ATCC VR-1470 / WSU 86-1044</strain>
        <plasmid evidence="4">Plasmid pWc</plasmid>
    </source>
</reference>
<dbReference type="GO" id="GO:0016787">
    <property type="term" value="F:hydrolase activity"/>
    <property type="evidence" value="ECO:0007669"/>
    <property type="project" value="InterPro"/>
</dbReference>
<proteinExistence type="predicted"/>
<dbReference type="SUPFAM" id="SSF52540">
    <property type="entry name" value="P-loop containing nucleoside triphosphate hydrolases"/>
    <property type="match status" value="1"/>
</dbReference>
<dbReference type="eggNOG" id="COG1061">
    <property type="taxonomic scope" value="Bacteria"/>
</dbReference>
<dbReference type="Proteomes" id="UP000001505">
    <property type="component" value="Plasmid pWc"/>
</dbReference>
<dbReference type="InterPro" id="IPR014001">
    <property type="entry name" value="Helicase_ATP-bd"/>
</dbReference>
<dbReference type="GO" id="GO:0005524">
    <property type="term" value="F:ATP binding"/>
    <property type="evidence" value="ECO:0007669"/>
    <property type="project" value="InterPro"/>
</dbReference>
<dbReference type="PROSITE" id="PS51194">
    <property type="entry name" value="HELICASE_CTER"/>
    <property type="match status" value="1"/>
</dbReference>
<dbReference type="Gene3D" id="3.40.50.300">
    <property type="entry name" value="P-loop containing nucleotide triphosphate hydrolases"/>
    <property type="match status" value="2"/>
</dbReference>
<evidence type="ECO:0000259" key="1">
    <source>
        <dbReference type="PROSITE" id="PS51192"/>
    </source>
</evidence>
<dbReference type="InterPro" id="IPR027417">
    <property type="entry name" value="P-loop_NTPase"/>
</dbReference>
<feature type="domain" description="Helicase C-terminal" evidence="2">
    <location>
        <begin position="220"/>
        <end position="387"/>
    </location>
</feature>
<keyword evidence="3" id="KW-0547">Nucleotide-binding</keyword>
<dbReference type="SMART" id="SM00487">
    <property type="entry name" value="DEXDc"/>
    <property type="match status" value="1"/>
</dbReference>
<dbReference type="Pfam" id="PF00271">
    <property type="entry name" value="Helicase_C"/>
    <property type="match status" value="1"/>
</dbReference>
<gene>
    <name evidence="3" type="ordered locus">wcw_p0014</name>
</gene>
<dbReference type="AlphaFoldDB" id="D6YX19"/>
<dbReference type="Pfam" id="PF04851">
    <property type="entry name" value="ResIII"/>
    <property type="match status" value="1"/>
</dbReference>
<dbReference type="GO" id="GO:0061749">
    <property type="term" value="F:forked DNA-dependent helicase activity"/>
    <property type="evidence" value="ECO:0007669"/>
    <property type="project" value="TreeGrafter"/>
</dbReference>
<dbReference type="PANTHER" id="PTHR47396:SF1">
    <property type="entry name" value="ATP-DEPENDENT HELICASE IRC3-RELATED"/>
    <property type="match status" value="1"/>
</dbReference>